<reference evidence="2" key="1">
    <citation type="submission" date="2021-01" db="EMBL/GenBank/DDBJ databases">
        <title>Caligus Genome Assembly.</title>
        <authorList>
            <person name="Gallardo-Escarate C."/>
        </authorList>
    </citation>
    <scope>NUCLEOTIDE SEQUENCE [LARGE SCALE GENOMIC DNA]</scope>
</reference>
<feature type="non-terminal residue" evidence="1">
    <location>
        <position position="1"/>
    </location>
</feature>
<proteinExistence type="predicted"/>
<name>A0A7T8K9N8_CALRO</name>
<gene>
    <name evidence="1" type="ORF">FKW44_012615</name>
</gene>
<sequence length="464" mass="54712">LELCFHKADLKYRRRKGSPRFRLKASYISLMESEWKKLHPDKYVDKRILNVIIHTMNLDAMDHIDSINTTMREHTTSTPSVPPHHFVPQQEEIQEVEEESLEFDLQTPPTNGPVKTSSNVTIEEVLQKIDEKGRRSAVWTSEVMRDLLKARDVSKRRKRRIEQDPKLTKTDNLFVEEWKKVRPDMGHMSIWTLNAYVRKFDQFRNKLLEAKQKKAEESHSASASTAYMTGEKRRKRIPIRYFPNSSIPVYDLEVLLGLKAVSKEVKDLIFTRQRAMEAKLKESPKLTLDYLWPQEWTKLQPSALLANQLRNMLWSVERFPSNMERLRVALLRSSSSSDKRNYHYDHYRPILPRRYIFPEDQLLRNPFKFSQRVAFFDQEKRRRMIITHLSLSSESLSSKECGLDIPKVTFEKQFLQSDEQRFPLSDTNDELYWDKYQPKRMKLNGPSHLGTQLAPSYSCDSSGS</sequence>
<organism evidence="1 2">
    <name type="scientific">Caligus rogercresseyi</name>
    <name type="common">Sea louse</name>
    <dbReference type="NCBI Taxonomy" id="217165"/>
    <lineage>
        <taxon>Eukaryota</taxon>
        <taxon>Metazoa</taxon>
        <taxon>Ecdysozoa</taxon>
        <taxon>Arthropoda</taxon>
        <taxon>Crustacea</taxon>
        <taxon>Multicrustacea</taxon>
        <taxon>Hexanauplia</taxon>
        <taxon>Copepoda</taxon>
        <taxon>Siphonostomatoida</taxon>
        <taxon>Caligidae</taxon>
        <taxon>Caligus</taxon>
    </lineage>
</organism>
<dbReference type="EMBL" id="CP045897">
    <property type="protein sequence ID" value="QQP51293.1"/>
    <property type="molecule type" value="Genomic_DNA"/>
</dbReference>
<protein>
    <submittedName>
        <fullName evidence="1">Uncharacterized protein</fullName>
    </submittedName>
</protein>
<evidence type="ECO:0000313" key="2">
    <source>
        <dbReference type="Proteomes" id="UP000595437"/>
    </source>
</evidence>
<dbReference type="AlphaFoldDB" id="A0A7T8K9N8"/>
<dbReference type="OrthoDB" id="10668036at2759"/>
<dbReference type="Proteomes" id="UP000595437">
    <property type="component" value="Chromosome 8"/>
</dbReference>
<keyword evidence="2" id="KW-1185">Reference proteome</keyword>
<accession>A0A7T8K9N8</accession>
<feature type="non-terminal residue" evidence="1">
    <location>
        <position position="464"/>
    </location>
</feature>
<evidence type="ECO:0000313" key="1">
    <source>
        <dbReference type="EMBL" id="QQP51293.1"/>
    </source>
</evidence>